<organism evidence="1 2">
    <name type="scientific">Belliella alkalica</name>
    <dbReference type="NCBI Taxonomy" id="1730871"/>
    <lineage>
        <taxon>Bacteria</taxon>
        <taxon>Pseudomonadati</taxon>
        <taxon>Bacteroidota</taxon>
        <taxon>Cytophagia</taxon>
        <taxon>Cytophagales</taxon>
        <taxon>Cyclobacteriaceae</taxon>
        <taxon>Belliella</taxon>
    </lineage>
</organism>
<accession>A0ABS9VEJ5</accession>
<dbReference type="Proteomes" id="UP001165430">
    <property type="component" value="Unassembled WGS sequence"/>
</dbReference>
<name>A0ABS9VEJ5_9BACT</name>
<gene>
    <name evidence="1" type="ORF">MM213_15345</name>
</gene>
<comment type="caution">
    <text evidence="1">The sequence shown here is derived from an EMBL/GenBank/DDBJ whole genome shotgun (WGS) entry which is preliminary data.</text>
</comment>
<protein>
    <submittedName>
        <fullName evidence="1">Uncharacterized protein</fullName>
    </submittedName>
</protein>
<evidence type="ECO:0000313" key="1">
    <source>
        <dbReference type="EMBL" id="MCH7414874.1"/>
    </source>
</evidence>
<keyword evidence="2" id="KW-1185">Reference proteome</keyword>
<sequence length="47" mass="6013">MRYLQALRRFFEAREKLPSHRHSKIPEERKEFHMRWKVVSWLSRETE</sequence>
<proteinExistence type="predicted"/>
<reference evidence="1" key="1">
    <citation type="submission" date="2022-03" db="EMBL/GenBank/DDBJ databases">
        <title>De novo assembled genomes of Belliella spp. (Cyclobacteriaceae) strains.</title>
        <authorList>
            <person name="Szabo A."/>
            <person name="Korponai K."/>
            <person name="Felfoldi T."/>
        </authorList>
    </citation>
    <scope>NUCLEOTIDE SEQUENCE</scope>
    <source>
        <strain evidence="1">DSM 111903</strain>
    </source>
</reference>
<dbReference type="EMBL" id="JAKZGO010000014">
    <property type="protein sequence ID" value="MCH7414874.1"/>
    <property type="molecule type" value="Genomic_DNA"/>
</dbReference>
<dbReference type="RefSeq" id="WP_241413674.1">
    <property type="nucleotide sequence ID" value="NZ_JAKZGO010000014.1"/>
</dbReference>
<evidence type="ECO:0000313" key="2">
    <source>
        <dbReference type="Proteomes" id="UP001165430"/>
    </source>
</evidence>